<feature type="compositionally biased region" description="Polar residues" evidence="1">
    <location>
        <begin position="704"/>
        <end position="713"/>
    </location>
</feature>
<feature type="non-terminal residue" evidence="2">
    <location>
        <position position="733"/>
    </location>
</feature>
<dbReference type="EMBL" id="CALNXK010000052">
    <property type="protein sequence ID" value="CAH3133163.1"/>
    <property type="molecule type" value="Genomic_DNA"/>
</dbReference>
<gene>
    <name evidence="2" type="ORF">PLOB_00036671</name>
</gene>
<sequence length="733" mass="82888">LSKLEIADETFLSPETRSTTSTQSDEIVPSQATAAEMQRSLLNEFLVAWNILPLQRKWLDFSSCSESSKQRYTRRSSDIVAAVLKTISPEDACLIWRAMTSTASMNKLLGIEDISQADQRYLESLTEAYNNADSWDTRRQILSVMTGVAGFKILATFIPGLTRYRYSMANLHRLQFGRGAPVPPRVSTRIKVDLKQLDHFLCFITSPHLVQDLPFGQKQLTLSTGEVIKVPNVIRTMIPQRIVRQYTQYCEETGFKPFSQSTMLRILSQCSASVRKSLQGLDYYAADGTRVFHDLISLVRKKNEVESDMDWERRMIVSLKAAKLYLKGDYKVHLEKEASIPDHCVAFSLSDASDPDYQVQCQHNHEDICEQCEALNETLREIDSRINCCHFSSDDEREEAIYITQSSKLAIRSWQCHILRSFNQDQARLDFLDLLDNDTVLIVNDWAMKFLPQRYRESQSDWFGKRGISWHISVVCRRSDSQLQWQGYVHIIQSCSQDSTSVISIMQDVLRSVKSEYPNVTKAYFRQDNAGCYHSSATILACPVVSSSTGVQIRRIDCSDPQGGKGAADRLAATCKAHVRIFINEGHDVTNATQLKDALVSHEGIDGVRVACLNEITTASPISEPAKIHNVSKLNNFEFTEGGIKAWRAYDIGRGKEIKADTSTTGNAQWLESTFSPGKFKSFGHKEKKHVDDDESPKTRESSSDVQESQTNYGLYTCPESGCTRVFQRHLAL</sequence>
<dbReference type="PANTHER" id="PTHR33845">
    <property type="entry name" value="C2H2-TYPE DOMAIN-CONTAINING PROTEIN"/>
    <property type="match status" value="1"/>
</dbReference>
<dbReference type="Proteomes" id="UP001159405">
    <property type="component" value="Unassembled WGS sequence"/>
</dbReference>
<comment type="caution">
    <text evidence="2">The sequence shown here is derived from an EMBL/GenBank/DDBJ whole genome shotgun (WGS) entry which is preliminary data.</text>
</comment>
<organism evidence="2 3">
    <name type="scientific">Porites lobata</name>
    <dbReference type="NCBI Taxonomy" id="104759"/>
    <lineage>
        <taxon>Eukaryota</taxon>
        <taxon>Metazoa</taxon>
        <taxon>Cnidaria</taxon>
        <taxon>Anthozoa</taxon>
        <taxon>Hexacorallia</taxon>
        <taxon>Scleractinia</taxon>
        <taxon>Fungiina</taxon>
        <taxon>Poritidae</taxon>
        <taxon>Porites</taxon>
    </lineage>
</organism>
<feature type="compositionally biased region" description="Basic and acidic residues" evidence="1">
    <location>
        <begin position="689"/>
        <end position="703"/>
    </location>
</feature>
<evidence type="ECO:0000313" key="2">
    <source>
        <dbReference type="EMBL" id="CAH3133163.1"/>
    </source>
</evidence>
<name>A0ABN8P495_9CNID</name>
<accession>A0ABN8P495</accession>
<protein>
    <submittedName>
        <fullName evidence="2">Uncharacterized protein</fullName>
    </submittedName>
</protein>
<feature type="region of interest" description="Disordered" evidence="1">
    <location>
        <begin position="681"/>
        <end position="713"/>
    </location>
</feature>
<feature type="non-terminal residue" evidence="2">
    <location>
        <position position="1"/>
    </location>
</feature>
<evidence type="ECO:0000256" key="1">
    <source>
        <dbReference type="SAM" id="MobiDB-lite"/>
    </source>
</evidence>
<keyword evidence="3" id="KW-1185">Reference proteome</keyword>
<proteinExistence type="predicted"/>
<reference evidence="2 3" key="1">
    <citation type="submission" date="2022-05" db="EMBL/GenBank/DDBJ databases">
        <authorList>
            <consortium name="Genoscope - CEA"/>
            <person name="William W."/>
        </authorList>
    </citation>
    <scope>NUCLEOTIDE SEQUENCE [LARGE SCALE GENOMIC DNA]</scope>
</reference>
<dbReference type="PANTHER" id="PTHR33845:SF1">
    <property type="entry name" value="C2H2-TYPE DOMAIN-CONTAINING PROTEIN"/>
    <property type="match status" value="1"/>
</dbReference>
<evidence type="ECO:0000313" key="3">
    <source>
        <dbReference type="Proteomes" id="UP001159405"/>
    </source>
</evidence>